<dbReference type="GO" id="GO:0005886">
    <property type="term" value="C:plasma membrane"/>
    <property type="evidence" value="ECO:0007669"/>
    <property type="project" value="UniProtKB-SubCell"/>
</dbReference>
<evidence type="ECO:0000256" key="4">
    <source>
        <dbReference type="ARBA" id="ARBA00022679"/>
    </source>
</evidence>
<keyword evidence="10" id="KW-1133">Transmembrane helix</keyword>
<evidence type="ECO:0000256" key="3">
    <source>
        <dbReference type="ARBA" id="ARBA00022475"/>
    </source>
</evidence>
<evidence type="ECO:0000259" key="16">
    <source>
        <dbReference type="Pfam" id="PF12810"/>
    </source>
</evidence>
<evidence type="ECO:0000256" key="6">
    <source>
        <dbReference type="ARBA" id="ARBA00022729"/>
    </source>
</evidence>
<evidence type="ECO:0000256" key="2">
    <source>
        <dbReference type="ARBA" id="ARBA00011902"/>
    </source>
</evidence>
<dbReference type="InterPro" id="IPR055163">
    <property type="entry name" value="ALK/LTK-like_GRD"/>
</dbReference>
<proteinExistence type="predicted"/>
<keyword evidence="8" id="KW-0418">Kinase</keyword>
<feature type="domain" description="ALK/LTK-like glycine-rich" evidence="16">
    <location>
        <begin position="12"/>
        <end position="262"/>
    </location>
</feature>
<dbReference type="EMBL" id="DS114657">
    <property type="protein sequence ID" value="EAX86413.1"/>
    <property type="molecule type" value="Genomic_DNA"/>
</dbReference>
<name>A2G8V3_TRIV3</name>
<keyword evidence="11" id="KW-0472">Membrane</keyword>
<dbReference type="AlphaFoldDB" id="A2G8V3"/>
<keyword evidence="13" id="KW-1015">Disulfide bond</keyword>
<evidence type="ECO:0000256" key="9">
    <source>
        <dbReference type="ARBA" id="ARBA00022840"/>
    </source>
</evidence>
<reference evidence="17" key="1">
    <citation type="submission" date="2006-10" db="EMBL/GenBank/DDBJ databases">
        <authorList>
            <person name="Amadeo P."/>
            <person name="Zhao Q."/>
            <person name="Wortman J."/>
            <person name="Fraser-Liggett C."/>
            <person name="Carlton J."/>
        </authorList>
    </citation>
    <scope>NUCLEOTIDE SEQUENCE</scope>
    <source>
        <strain evidence="17">G3</strain>
    </source>
</reference>
<protein>
    <recommendedName>
        <fullName evidence="2">receptor protein-tyrosine kinase</fullName>
        <ecNumber evidence="2">2.7.10.1</ecNumber>
    </recommendedName>
</protein>
<comment type="subcellular location">
    <subcellularLocation>
        <location evidence="1">Cell membrane</location>
        <topology evidence="1">Single-pass type I membrane protein</topology>
    </subcellularLocation>
</comment>
<evidence type="ECO:0000256" key="10">
    <source>
        <dbReference type="ARBA" id="ARBA00022989"/>
    </source>
</evidence>
<dbReference type="GO" id="GO:0005524">
    <property type="term" value="F:ATP binding"/>
    <property type="evidence" value="ECO:0007669"/>
    <property type="project" value="UniProtKB-KW"/>
</dbReference>
<dbReference type="Pfam" id="PF12810">
    <property type="entry name" value="ALK_LTK_GRD"/>
    <property type="match status" value="1"/>
</dbReference>
<keyword evidence="3" id="KW-1003">Cell membrane</keyword>
<dbReference type="InParanoid" id="A2G8V3"/>
<keyword evidence="15" id="KW-0325">Glycoprotein</keyword>
<keyword evidence="9" id="KW-0067">ATP-binding</keyword>
<keyword evidence="7" id="KW-0547">Nucleotide-binding</keyword>
<evidence type="ECO:0000256" key="7">
    <source>
        <dbReference type="ARBA" id="ARBA00022741"/>
    </source>
</evidence>
<dbReference type="VEuPathDB" id="TrichDB:TVAGG3_0849780"/>
<evidence type="ECO:0000256" key="11">
    <source>
        <dbReference type="ARBA" id="ARBA00023136"/>
    </source>
</evidence>
<accession>A2G8V3</accession>
<keyword evidence="14" id="KW-0675">Receptor</keyword>
<keyword evidence="4" id="KW-0808">Transferase</keyword>
<evidence type="ECO:0000313" key="18">
    <source>
        <dbReference type="Proteomes" id="UP000001542"/>
    </source>
</evidence>
<dbReference type="EC" id="2.7.10.1" evidence="2"/>
<evidence type="ECO:0000256" key="5">
    <source>
        <dbReference type="ARBA" id="ARBA00022692"/>
    </source>
</evidence>
<evidence type="ECO:0000256" key="1">
    <source>
        <dbReference type="ARBA" id="ARBA00004251"/>
    </source>
</evidence>
<evidence type="ECO:0000256" key="12">
    <source>
        <dbReference type="ARBA" id="ARBA00023137"/>
    </source>
</evidence>
<evidence type="ECO:0000256" key="14">
    <source>
        <dbReference type="ARBA" id="ARBA00023170"/>
    </source>
</evidence>
<evidence type="ECO:0000256" key="8">
    <source>
        <dbReference type="ARBA" id="ARBA00022777"/>
    </source>
</evidence>
<evidence type="ECO:0000313" key="17">
    <source>
        <dbReference type="EMBL" id="EAX86413.1"/>
    </source>
</evidence>
<dbReference type="Proteomes" id="UP000001542">
    <property type="component" value="Unassembled WGS sequence"/>
</dbReference>
<sequence length="305" mass="31822">MVFLRYSGSVFNFTLSKGTYIFKLWGAQGGFWGNPKSGLGAYSEGVFTASANIILFGYVGKQGSCSNTMILPKSFFGGGRNCVGNLTQKSCSGGESTVIALDREFNKPLIGAGAGAGSGNFGEIEYPGGFGGPFAEDGYGNASWFTDEQAKILRGKGATTTQPGKGGFYSDFEKIKPNCSGLTGTRYQGGDGNCTSFASSGGGGSGYFGGGGGSDLAGGGGGSSYASPEMYNVMLYGGDKYFLDENGFLSQGHAGNGIISVEKTNPYTYLKNDEVYMNFYCPSIIKMKPRSQYLGVLCLGFNCSS</sequence>
<gene>
    <name evidence="17" type="ORF">TVAG_009010</name>
</gene>
<keyword evidence="5" id="KW-0812">Transmembrane</keyword>
<keyword evidence="12" id="KW-0829">Tyrosine-protein kinase</keyword>
<keyword evidence="6" id="KW-0732">Signal</keyword>
<dbReference type="GO" id="GO:0004714">
    <property type="term" value="F:transmembrane receptor protein tyrosine kinase activity"/>
    <property type="evidence" value="ECO:0007669"/>
    <property type="project" value="UniProtKB-EC"/>
</dbReference>
<evidence type="ECO:0000256" key="13">
    <source>
        <dbReference type="ARBA" id="ARBA00023157"/>
    </source>
</evidence>
<evidence type="ECO:0000256" key="15">
    <source>
        <dbReference type="ARBA" id="ARBA00023180"/>
    </source>
</evidence>
<dbReference type="SMR" id="A2G8V3"/>
<dbReference type="VEuPathDB" id="TrichDB:TVAG_009010"/>
<organism evidence="17 18">
    <name type="scientific">Trichomonas vaginalis (strain ATCC PRA-98 / G3)</name>
    <dbReference type="NCBI Taxonomy" id="412133"/>
    <lineage>
        <taxon>Eukaryota</taxon>
        <taxon>Metamonada</taxon>
        <taxon>Parabasalia</taxon>
        <taxon>Trichomonadida</taxon>
        <taxon>Trichomonadidae</taxon>
        <taxon>Trichomonas</taxon>
    </lineage>
</organism>
<keyword evidence="18" id="KW-1185">Reference proteome</keyword>
<reference evidence="17" key="2">
    <citation type="journal article" date="2007" name="Science">
        <title>Draft genome sequence of the sexually transmitted pathogen Trichomonas vaginalis.</title>
        <authorList>
            <person name="Carlton J.M."/>
            <person name="Hirt R.P."/>
            <person name="Silva J.C."/>
            <person name="Delcher A.L."/>
            <person name="Schatz M."/>
            <person name="Zhao Q."/>
            <person name="Wortman J.R."/>
            <person name="Bidwell S.L."/>
            <person name="Alsmark U.C.M."/>
            <person name="Besteiro S."/>
            <person name="Sicheritz-Ponten T."/>
            <person name="Noel C.J."/>
            <person name="Dacks J.B."/>
            <person name="Foster P.G."/>
            <person name="Simillion C."/>
            <person name="Van de Peer Y."/>
            <person name="Miranda-Saavedra D."/>
            <person name="Barton G.J."/>
            <person name="Westrop G.D."/>
            <person name="Mueller S."/>
            <person name="Dessi D."/>
            <person name="Fiori P.L."/>
            <person name="Ren Q."/>
            <person name="Paulsen I."/>
            <person name="Zhang H."/>
            <person name="Bastida-Corcuera F.D."/>
            <person name="Simoes-Barbosa A."/>
            <person name="Brown M.T."/>
            <person name="Hayes R.D."/>
            <person name="Mukherjee M."/>
            <person name="Okumura C.Y."/>
            <person name="Schneider R."/>
            <person name="Smith A.J."/>
            <person name="Vanacova S."/>
            <person name="Villalvazo M."/>
            <person name="Haas B.J."/>
            <person name="Pertea M."/>
            <person name="Feldblyum T.V."/>
            <person name="Utterback T.R."/>
            <person name="Shu C.L."/>
            <person name="Osoegawa K."/>
            <person name="de Jong P.J."/>
            <person name="Hrdy I."/>
            <person name="Horvathova L."/>
            <person name="Zubacova Z."/>
            <person name="Dolezal P."/>
            <person name="Malik S.B."/>
            <person name="Logsdon J.M. Jr."/>
            <person name="Henze K."/>
            <person name="Gupta A."/>
            <person name="Wang C.C."/>
            <person name="Dunne R.L."/>
            <person name="Upcroft J.A."/>
            <person name="Upcroft P."/>
            <person name="White O."/>
            <person name="Salzberg S.L."/>
            <person name="Tang P."/>
            <person name="Chiu C.-H."/>
            <person name="Lee Y.-S."/>
            <person name="Embley T.M."/>
            <person name="Coombs G.H."/>
            <person name="Mottram J.C."/>
            <person name="Tachezy J."/>
            <person name="Fraser-Liggett C.M."/>
            <person name="Johnson P.J."/>
        </authorList>
    </citation>
    <scope>NUCLEOTIDE SEQUENCE [LARGE SCALE GENOMIC DNA]</scope>
    <source>
        <strain evidence="17">G3</strain>
    </source>
</reference>